<proteinExistence type="inferred from homology"/>
<keyword evidence="9 12" id="KW-0407">Ion channel</keyword>
<comment type="function">
    <text evidence="12">Fluoride-specific ion channel. Important for reducing fluoride concentration in the cell, thus reducing its toxicity.</text>
</comment>
<keyword evidence="2 12" id="KW-1003">Cell membrane</keyword>
<comment type="subcellular location">
    <subcellularLocation>
        <location evidence="1 12">Cell membrane</location>
        <topology evidence="1 12">Multi-pass membrane protein</topology>
    </subcellularLocation>
</comment>
<feature type="transmembrane region" description="Helical" evidence="12">
    <location>
        <begin position="95"/>
        <end position="119"/>
    </location>
</feature>
<accession>A0ABU7UXD2</accession>
<comment type="caution">
    <text evidence="13">The sequence shown here is derived from an EMBL/GenBank/DDBJ whole genome shotgun (WGS) entry which is preliminary data.</text>
</comment>
<evidence type="ECO:0000256" key="7">
    <source>
        <dbReference type="ARBA" id="ARBA00023065"/>
    </source>
</evidence>
<dbReference type="Pfam" id="PF02537">
    <property type="entry name" value="CRCB"/>
    <property type="match status" value="1"/>
</dbReference>
<evidence type="ECO:0000256" key="2">
    <source>
        <dbReference type="ARBA" id="ARBA00022475"/>
    </source>
</evidence>
<sequence length="123" mass="13248">MNFLWVALGGALGSVLRYALGLRFPIMQGQWPWATFGINTLGCLLIGILWAYCERSATLSPVVRPLLMVGVLGGFTTFSAFGLESLLIWRHGQPAMALGYMIASMLGGLLLAAAGAAFVERWL</sequence>
<keyword evidence="3" id="KW-0997">Cell inner membrane</keyword>
<evidence type="ECO:0000256" key="9">
    <source>
        <dbReference type="ARBA" id="ARBA00023303"/>
    </source>
</evidence>
<evidence type="ECO:0000256" key="8">
    <source>
        <dbReference type="ARBA" id="ARBA00023136"/>
    </source>
</evidence>
<dbReference type="PANTHER" id="PTHR28259:SF1">
    <property type="entry name" value="FLUORIDE EXPORT PROTEIN 1-RELATED"/>
    <property type="match status" value="1"/>
</dbReference>
<dbReference type="PANTHER" id="PTHR28259">
    <property type="entry name" value="FLUORIDE EXPORT PROTEIN 1-RELATED"/>
    <property type="match status" value="1"/>
</dbReference>
<keyword evidence="8 12" id="KW-0472">Membrane</keyword>
<evidence type="ECO:0000256" key="11">
    <source>
        <dbReference type="ARBA" id="ARBA00035585"/>
    </source>
</evidence>
<dbReference type="NCBIfam" id="TIGR00494">
    <property type="entry name" value="crcB"/>
    <property type="match status" value="1"/>
</dbReference>
<feature type="transmembrane region" description="Helical" evidence="12">
    <location>
        <begin position="65"/>
        <end position="89"/>
    </location>
</feature>
<dbReference type="Proteomes" id="UP001356170">
    <property type="component" value="Unassembled WGS sequence"/>
</dbReference>
<evidence type="ECO:0000256" key="5">
    <source>
        <dbReference type="ARBA" id="ARBA00022989"/>
    </source>
</evidence>
<protein>
    <recommendedName>
        <fullName evidence="12">Fluoride-specific ion channel FluC</fullName>
    </recommendedName>
</protein>
<feature type="binding site" evidence="12">
    <location>
        <position position="76"/>
    </location>
    <ligand>
        <name>Na(+)</name>
        <dbReference type="ChEBI" id="CHEBI:29101"/>
        <note>structural</note>
    </ligand>
</feature>
<keyword evidence="14" id="KW-1185">Reference proteome</keyword>
<evidence type="ECO:0000256" key="3">
    <source>
        <dbReference type="ARBA" id="ARBA00022519"/>
    </source>
</evidence>
<evidence type="ECO:0000256" key="6">
    <source>
        <dbReference type="ARBA" id="ARBA00023053"/>
    </source>
</evidence>
<gene>
    <name evidence="12 13" type="primary">crcB</name>
    <name evidence="12" type="synonym">fluC</name>
    <name evidence="13" type="ORF">V3390_02915</name>
</gene>
<comment type="catalytic activity">
    <reaction evidence="11">
        <text>fluoride(in) = fluoride(out)</text>
        <dbReference type="Rhea" id="RHEA:76159"/>
        <dbReference type="ChEBI" id="CHEBI:17051"/>
    </reaction>
    <physiologicalReaction direction="left-to-right" evidence="11">
        <dbReference type="Rhea" id="RHEA:76160"/>
    </physiologicalReaction>
</comment>
<evidence type="ECO:0000313" key="14">
    <source>
        <dbReference type="Proteomes" id="UP001356170"/>
    </source>
</evidence>
<reference evidence="13 14" key="1">
    <citation type="submission" date="2024-01" db="EMBL/GenBank/DDBJ databases">
        <title>Novel species of the genus Luteimonas isolated from rivers.</title>
        <authorList>
            <person name="Lu H."/>
        </authorList>
    </citation>
    <scope>NUCLEOTIDE SEQUENCE [LARGE SCALE GENOMIC DNA]</scope>
    <source>
        <strain evidence="13 14">FXH3W</strain>
    </source>
</reference>
<dbReference type="EMBL" id="JAZHBO010000001">
    <property type="protein sequence ID" value="MEF2155184.1"/>
    <property type="molecule type" value="Genomic_DNA"/>
</dbReference>
<name>A0ABU7UXD2_9GAMM</name>
<organism evidence="13 14">
    <name type="scientific">Aquilutibacter rugosus</name>
    <dbReference type="NCBI Taxonomy" id="3115820"/>
    <lineage>
        <taxon>Bacteria</taxon>
        <taxon>Pseudomonadati</taxon>
        <taxon>Pseudomonadota</taxon>
        <taxon>Gammaproteobacteria</taxon>
        <taxon>Lysobacterales</taxon>
        <taxon>Lysobacteraceae</taxon>
        <taxon>Aquilutibacter</taxon>
    </lineage>
</organism>
<keyword evidence="5 12" id="KW-1133">Transmembrane helix</keyword>
<keyword evidence="4 12" id="KW-0812">Transmembrane</keyword>
<evidence type="ECO:0000256" key="4">
    <source>
        <dbReference type="ARBA" id="ARBA00022692"/>
    </source>
</evidence>
<keyword evidence="7 12" id="KW-0406">Ion transport</keyword>
<dbReference type="RefSeq" id="WP_331703282.1">
    <property type="nucleotide sequence ID" value="NZ_JAZHBO010000001.1"/>
</dbReference>
<feature type="transmembrane region" description="Helical" evidence="12">
    <location>
        <begin position="31"/>
        <end position="53"/>
    </location>
</feature>
<evidence type="ECO:0000256" key="1">
    <source>
        <dbReference type="ARBA" id="ARBA00004651"/>
    </source>
</evidence>
<feature type="binding site" evidence="12">
    <location>
        <position position="73"/>
    </location>
    <ligand>
        <name>Na(+)</name>
        <dbReference type="ChEBI" id="CHEBI:29101"/>
        <note>structural</note>
    </ligand>
</feature>
<dbReference type="InterPro" id="IPR003691">
    <property type="entry name" value="FluC"/>
</dbReference>
<comment type="similarity">
    <text evidence="10 12">Belongs to the fluoride channel Fluc/FEX (TC 1.A.43) family.</text>
</comment>
<keyword evidence="6 12" id="KW-0915">Sodium</keyword>
<evidence type="ECO:0000313" key="13">
    <source>
        <dbReference type="EMBL" id="MEF2155184.1"/>
    </source>
</evidence>
<keyword evidence="12" id="KW-0813">Transport</keyword>
<comment type="activity regulation">
    <text evidence="12">Na(+) is not transported, but it plays an essential structural role and its presence is essential for fluoride channel function.</text>
</comment>
<keyword evidence="12" id="KW-0479">Metal-binding</keyword>
<dbReference type="HAMAP" id="MF_00454">
    <property type="entry name" value="FluC"/>
    <property type="match status" value="1"/>
</dbReference>
<evidence type="ECO:0000256" key="12">
    <source>
        <dbReference type="HAMAP-Rule" id="MF_00454"/>
    </source>
</evidence>
<evidence type="ECO:0000256" key="10">
    <source>
        <dbReference type="ARBA" id="ARBA00035120"/>
    </source>
</evidence>